<feature type="signal peptide" evidence="2">
    <location>
        <begin position="1"/>
        <end position="19"/>
    </location>
</feature>
<dbReference type="Proteomes" id="UP001324634">
    <property type="component" value="Chromosome"/>
</dbReference>
<name>A0AAX4HUQ5_9BACT</name>
<organism evidence="3 4">
    <name type="scientific">Peredibacter starrii</name>
    <dbReference type="NCBI Taxonomy" id="28202"/>
    <lineage>
        <taxon>Bacteria</taxon>
        <taxon>Pseudomonadati</taxon>
        <taxon>Bdellovibrionota</taxon>
        <taxon>Bacteriovoracia</taxon>
        <taxon>Bacteriovoracales</taxon>
        <taxon>Bacteriovoracaceae</taxon>
        <taxon>Peredibacter</taxon>
    </lineage>
</organism>
<reference evidence="3 4" key="1">
    <citation type="submission" date="2023-11" db="EMBL/GenBank/DDBJ databases">
        <title>Peredibacter starrii A3.12.</title>
        <authorList>
            <person name="Mitchell R.J."/>
        </authorList>
    </citation>
    <scope>NUCLEOTIDE SEQUENCE [LARGE SCALE GENOMIC DNA]</scope>
    <source>
        <strain evidence="3 4">A3.12</strain>
    </source>
</reference>
<accession>A0AAX4HUQ5</accession>
<evidence type="ECO:0000313" key="3">
    <source>
        <dbReference type="EMBL" id="WPU66923.1"/>
    </source>
</evidence>
<proteinExistence type="predicted"/>
<evidence type="ECO:0000256" key="1">
    <source>
        <dbReference type="SAM" id="MobiDB-lite"/>
    </source>
</evidence>
<dbReference type="AlphaFoldDB" id="A0AAX4HUQ5"/>
<evidence type="ECO:0000256" key="2">
    <source>
        <dbReference type="SAM" id="SignalP"/>
    </source>
</evidence>
<feature type="compositionally biased region" description="Basic and acidic residues" evidence="1">
    <location>
        <begin position="50"/>
        <end position="64"/>
    </location>
</feature>
<feature type="region of interest" description="Disordered" evidence="1">
    <location>
        <begin position="41"/>
        <end position="83"/>
    </location>
</feature>
<dbReference type="RefSeq" id="WP_321399607.1">
    <property type="nucleotide sequence ID" value="NZ_CP139487.1"/>
</dbReference>
<feature type="chain" id="PRO_5044005167" evidence="2">
    <location>
        <begin position="20"/>
        <end position="83"/>
    </location>
</feature>
<feature type="compositionally biased region" description="Basic and acidic residues" evidence="1">
    <location>
        <begin position="74"/>
        <end position="83"/>
    </location>
</feature>
<gene>
    <name evidence="3" type="ORF">SOO65_09190</name>
</gene>
<sequence length="83" mass="9646">MKLFLSSILTLLITPTVFAVGEYVPDENHMTPDTIQKEEAEIEEQEEALDERKKQLEKEKKHQDVPLSDPKLLPNERKTMDQP</sequence>
<keyword evidence="2" id="KW-0732">Signal</keyword>
<protein>
    <submittedName>
        <fullName evidence="3">Uncharacterized protein</fullName>
    </submittedName>
</protein>
<evidence type="ECO:0000313" key="4">
    <source>
        <dbReference type="Proteomes" id="UP001324634"/>
    </source>
</evidence>
<dbReference type="KEGG" id="psti:SOO65_09190"/>
<dbReference type="EMBL" id="CP139487">
    <property type="protein sequence ID" value="WPU66923.1"/>
    <property type="molecule type" value="Genomic_DNA"/>
</dbReference>
<keyword evidence="4" id="KW-1185">Reference proteome</keyword>